<dbReference type="InterPro" id="IPR058626">
    <property type="entry name" value="MdtA-like_b-barrel"/>
</dbReference>
<dbReference type="Gene3D" id="2.40.420.20">
    <property type="match status" value="1"/>
</dbReference>
<evidence type="ECO:0000256" key="5">
    <source>
        <dbReference type="SAM" id="Phobius"/>
    </source>
</evidence>
<name>A0AAU8JKB8_9CYAN</name>
<gene>
    <name evidence="9" type="ORF">ABWT76_001728</name>
</gene>
<dbReference type="Pfam" id="PF25944">
    <property type="entry name" value="Beta-barrel_RND"/>
    <property type="match status" value="1"/>
</dbReference>
<comment type="similarity">
    <text evidence="2">Belongs to the membrane fusion protein (MFP) (TC 8.A.1) family.</text>
</comment>
<keyword evidence="3" id="KW-0175">Coiled coil</keyword>
<dbReference type="NCBIfam" id="TIGR01730">
    <property type="entry name" value="RND_mfp"/>
    <property type="match status" value="1"/>
</dbReference>
<dbReference type="PANTHER" id="PTHR30469:SF39">
    <property type="entry name" value="SLL0180 PROTEIN"/>
    <property type="match status" value="1"/>
</dbReference>
<comment type="subcellular location">
    <subcellularLocation>
        <location evidence="1">Cell membrane</location>
    </subcellularLocation>
</comment>
<dbReference type="SUPFAM" id="SSF111369">
    <property type="entry name" value="HlyD-like secretion proteins"/>
    <property type="match status" value="3"/>
</dbReference>
<accession>A0AAU8JKB8</accession>
<dbReference type="AlphaFoldDB" id="A0AAU8JKB8"/>
<sequence length="586" mass="63783">MDTRHSYLATEITNPEGEAIAESELPDISPSAENSSSPASNKKPRSSRKKSPKSPLKGMILGIILLTGAGAGGWYWWPTLTQTTQPAQGQGGGARAISVRIASVELTTLEESSEIVGNLAAEEAVSIQSEVDGRLIEIYVRPGDRVSPGMTIARLDSREAEIQLRQGQANLISAQARLAELQAGPRIEEIAQARARLSQSTARLAELEAGNRAEDIAQARARLKQAETRLQALSGGGSRSQEIAQAEAQIADAAARLDLSAQRVRRNEELLNEGAISRDRFDEVVAENRRAEAALEEAKQRLEELKESKREDRQAAEAAVVEATQALAREERGPRVETIAAAEAEVEERLQELRRLENGTRPEEIAAAEAEVAQVQAQNRALEVAIEDTRVIAPFSGIVGDVPVKIGDYLNRGSVLTTLTQNDTLDLRILISIDRLSELRLGMPVEIYNSNNESLAQGRISFISPQVNADSQTVLVKATFDNSKGQLLDGQFVRAKIIWIRRPGAIVVPATAVVFQGEERFMYVVEQSPPNAEGEEPQMKAKKQPVKLGFVEGDRIEILEGLEPGDQIITSGLQRLSDGATIRVMR</sequence>
<dbReference type="Gene3D" id="1.10.287.470">
    <property type="entry name" value="Helix hairpin bin"/>
    <property type="match status" value="1"/>
</dbReference>
<dbReference type="InterPro" id="IPR006143">
    <property type="entry name" value="RND_pump_MFP"/>
</dbReference>
<dbReference type="InterPro" id="IPR058637">
    <property type="entry name" value="YknX-like_C"/>
</dbReference>
<proteinExistence type="inferred from homology"/>
<evidence type="ECO:0000256" key="3">
    <source>
        <dbReference type="SAM" id="Coils"/>
    </source>
</evidence>
<evidence type="ECO:0000256" key="4">
    <source>
        <dbReference type="SAM" id="MobiDB-lite"/>
    </source>
</evidence>
<feature type="compositionally biased region" description="Basic residues" evidence="4">
    <location>
        <begin position="42"/>
        <end position="52"/>
    </location>
</feature>
<feature type="compositionally biased region" description="Low complexity" evidence="4">
    <location>
        <begin position="29"/>
        <end position="41"/>
    </location>
</feature>
<feature type="domain" description="Multidrug resistance protein MdtA-like barrel-sandwich hybrid" evidence="6">
    <location>
        <begin position="124"/>
        <end position="417"/>
    </location>
</feature>
<feature type="transmembrane region" description="Helical" evidence="5">
    <location>
        <begin position="58"/>
        <end position="77"/>
    </location>
</feature>
<dbReference type="Pfam" id="PF25989">
    <property type="entry name" value="YknX_C"/>
    <property type="match status" value="1"/>
</dbReference>
<feature type="region of interest" description="Disordered" evidence="4">
    <location>
        <begin position="1"/>
        <end position="54"/>
    </location>
</feature>
<feature type="domain" description="Multidrug resistance protein MdtA-like beta-barrel" evidence="7">
    <location>
        <begin position="442"/>
        <end position="497"/>
    </location>
</feature>
<dbReference type="GO" id="GO:1990281">
    <property type="term" value="C:efflux pump complex"/>
    <property type="evidence" value="ECO:0007669"/>
    <property type="project" value="TreeGrafter"/>
</dbReference>
<dbReference type="InterPro" id="IPR058625">
    <property type="entry name" value="MdtA-like_BSH"/>
</dbReference>
<feature type="coiled-coil region" evidence="3">
    <location>
        <begin position="190"/>
        <end position="385"/>
    </location>
</feature>
<protein>
    <submittedName>
        <fullName evidence="9">Efflux RND transporter periplasmic adaptor subunit</fullName>
    </submittedName>
</protein>
<dbReference type="Gene3D" id="2.40.50.100">
    <property type="match status" value="2"/>
</dbReference>
<keyword evidence="5" id="KW-0812">Transmembrane</keyword>
<evidence type="ECO:0000259" key="8">
    <source>
        <dbReference type="Pfam" id="PF25989"/>
    </source>
</evidence>
<keyword evidence="5" id="KW-0472">Membrane</keyword>
<keyword evidence="5" id="KW-1133">Transmembrane helix</keyword>
<evidence type="ECO:0000256" key="1">
    <source>
        <dbReference type="ARBA" id="ARBA00004236"/>
    </source>
</evidence>
<evidence type="ECO:0000259" key="7">
    <source>
        <dbReference type="Pfam" id="PF25944"/>
    </source>
</evidence>
<dbReference type="Gene3D" id="2.40.30.170">
    <property type="match status" value="1"/>
</dbReference>
<dbReference type="PANTHER" id="PTHR30469">
    <property type="entry name" value="MULTIDRUG RESISTANCE PROTEIN MDTA"/>
    <property type="match status" value="1"/>
</dbReference>
<evidence type="ECO:0000313" key="9">
    <source>
        <dbReference type="EMBL" id="XCM38852.1"/>
    </source>
</evidence>
<dbReference type="RefSeq" id="WP_072160626.1">
    <property type="nucleotide sequence ID" value="NZ_CP159837.1"/>
</dbReference>
<reference evidence="9" key="1">
    <citation type="submission" date="2024-07" db="EMBL/GenBank/DDBJ databases">
        <authorList>
            <person name="Kim Y.J."/>
            <person name="Jeong J.Y."/>
        </authorList>
    </citation>
    <scope>NUCLEOTIDE SEQUENCE</scope>
    <source>
        <strain evidence="9">GIHE-MW2</strain>
    </source>
</reference>
<dbReference type="GO" id="GO:0015562">
    <property type="term" value="F:efflux transmembrane transporter activity"/>
    <property type="evidence" value="ECO:0007669"/>
    <property type="project" value="TreeGrafter"/>
</dbReference>
<feature type="domain" description="YknX-like C-terminal permuted SH3-like" evidence="8">
    <location>
        <begin position="505"/>
        <end position="584"/>
    </location>
</feature>
<dbReference type="Pfam" id="PF25917">
    <property type="entry name" value="BSH_RND"/>
    <property type="match status" value="1"/>
</dbReference>
<evidence type="ECO:0000256" key="2">
    <source>
        <dbReference type="ARBA" id="ARBA00009477"/>
    </source>
</evidence>
<evidence type="ECO:0000259" key="6">
    <source>
        <dbReference type="Pfam" id="PF25917"/>
    </source>
</evidence>
<organism evidence="9">
    <name type="scientific">Planktothricoides raciborskii GIHE-MW2</name>
    <dbReference type="NCBI Taxonomy" id="2792601"/>
    <lineage>
        <taxon>Bacteria</taxon>
        <taxon>Bacillati</taxon>
        <taxon>Cyanobacteriota</taxon>
        <taxon>Cyanophyceae</taxon>
        <taxon>Oscillatoriophycideae</taxon>
        <taxon>Oscillatoriales</taxon>
        <taxon>Oscillatoriaceae</taxon>
        <taxon>Planktothricoides</taxon>
    </lineage>
</organism>
<dbReference type="EMBL" id="CP159837">
    <property type="protein sequence ID" value="XCM38852.1"/>
    <property type="molecule type" value="Genomic_DNA"/>
</dbReference>